<comment type="caution">
    <text evidence="4">The sequence shown here is derived from an EMBL/GenBank/DDBJ whole genome shotgun (WGS) entry which is preliminary data.</text>
</comment>
<name>A0A4V3GVW7_9FIRM</name>
<reference evidence="4 5" key="1">
    <citation type="submission" date="2019-03" db="EMBL/GenBank/DDBJ databases">
        <title>Subsurface microbial communities from deep shales in Ohio and West Virginia, USA.</title>
        <authorList>
            <person name="Wrighton K."/>
        </authorList>
    </citation>
    <scope>NUCLEOTIDE SEQUENCE [LARGE SCALE GENOMIC DNA]</scope>
    <source>
        <strain evidence="4 5">DSMZ 11287</strain>
    </source>
</reference>
<evidence type="ECO:0000256" key="1">
    <source>
        <dbReference type="ARBA" id="ARBA00023002"/>
    </source>
</evidence>
<dbReference type="InterPro" id="IPR036291">
    <property type="entry name" value="NAD(P)-bd_dom_sf"/>
</dbReference>
<evidence type="ECO:0000313" key="4">
    <source>
        <dbReference type="EMBL" id="TDX41809.1"/>
    </source>
</evidence>
<organism evidence="4 5">
    <name type="scientific">Halanaerobium congolense</name>
    <dbReference type="NCBI Taxonomy" id="54121"/>
    <lineage>
        <taxon>Bacteria</taxon>
        <taxon>Bacillati</taxon>
        <taxon>Bacillota</taxon>
        <taxon>Clostridia</taxon>
        <taxon>Halanaerobiales</taxon>
        <taxon>Halanaerobiaceae</taxon>
        <taxon>Halanaerobium</taxon>
    </lineage>
</organism>
<evidence type="ECO:0000259" key="3">
    <source>
        <dbReference type="Pfam" id="PF08240"/>
    </source>
</evidence>
<dbReference type="EMBL" id="SOEF01000025">
    <property type="protein sequence ID" value="TDX41809.1"/>
    <property type="molecule type" value="Genomic_DNA"/>
</dbReference>
<evidence type="ECO:0000259" key="2">
    <source>
        <dbReference type="Pfam" id="PF00107"/>
    </source>
</evidence>
<gene>
    <name evidence="4" type="ORF">C7954_12532</name>
</gene>
<dbReference type="RefSeq" id="WP_134059807.1">
    <property type="nucleotide sequence ID" value="NZ_SOEF01000025.1"/>
</dbReference>
<dbReference type="Pfam" id="PF00107">
    <property type="entry name" value="ADH_zinc_N"/>
    <property type="match status" value="1"/>
</dbReference>
<dbReference type="AlphaFoldDB" id="A0A4V3GVW7"/>
<dbReference type="InterPro" id="IPR013149">
    <property type="entry name" value="ADH-like_C"/>
</dbReference>
<proteinExistence type="predicted"/>
<dbReference type="PANTHER" id="PTHR43401">
    <property type="entry name" value="L-THREONINE 3-DEHYDROGENASE"/>
    <property type="match status" value="1"/>
</dbReference>
<dbReference type="Pfam" id="PF08240">
    <property type="entry name" value="ADH_N"/>
    <property type="match status" value="1"/>
</dbReference>
<evidence type="ECO:0000313" key="5">
    <source>
        <dbReference type="Proteomes" id="UP000295472"/>
    </source>
</evidence>
<dbReference type="Gene3D" id="3.40.50.720">
    <property type="entry name" value="NAD(P)-binding Rossmann-like Domain"/>
    <property type="match status" value="1"/>
</dbReference>
<dbReference type="SUPFAM" id="SSF50129">
    <property type="entry name" value="GroES-like"/>
    <property type="match status" value="1"/>
</dbReference>
<sequence>MKTRALRLYEKKDLRLEEFELPEIKENEILAEVVTNSICMSTYKTVLQGADHKRVPNDVAENPTITGHEFAGEILKVGSKWQDEYQPGQKFTVSPVLDYKGKSNTAGYSYKYFGGNSQYVIIPAEAMELGYLFKYEGDAFYEASLAEPISCVIGGYKSVYHNVDDYTHKMGIIENGSTALLGAAGPMGIGALDYALHSERTPSLLVLVDINQDRLDRLAKIFPPAEAEKNDIELHYINPQDENDLIEKLKELNGGSGYNDVFVYAPVKSLVEDGDRLLGDDGNLHFFAGPTNKNFSAEVNFYNVHYSATHFTGSSGGNDEDMKEALRLFAERKLKPAKMITHIGGLNTAEDTILNLPNLPGGKKLIYTGIDMELTALDDLAVRGEEDARFTELAKIVEDNNGIWSKKAEEYLLQNFK</sequence>
<dbReference type="InterPro" id="IPR013154">
    <property type="entry name" value="ADH-like_N"/>
</dbReference>
<dbReference type="InterPro" id="IPR050129">
    <property type="entry name" value="Zn_alcohol_dh"/>
</dbReference>
<dbReference type="CDD" id="cd08238">
    <property type="entry name" value="sorbose_phosphate_red"/>
    <property type="match status" value="1"/>
</dbReference>
<dbReference type="Proteomes" id="UP000295472">
    <property type="component" value="Unassembled WGS sequence"/>
</dbReference>
<dbReference type="PANTHER" id="PTHR43401:SF2">
    <property type="entry name" value="L-THREONINE 3-DEHYDROGENASE"/>
    <property type="match status" value="1"/>
</dbReference>
<protein>
    <submittedName>
        <fullName evidence="4">L-sorbose 1-phosphate reductase</fullName>
    </submittedName>
</protein>
<dbReference type="Gene3D" id="3.90.180.10">
    <property type="entry name" value="Medium-chain alcohol dehydrogenases, catalytic domain"/>
    <property type="match status" value="1"/>
</dbReference>
<dbReference type="SUPFAM" id="SSF51735">
    <property type="entry name" value="NAD(P)-binding Rossmann-fold domains"/>
    <property type="match status" value="1"/>
</dbReference>
<dbReference type="GeneID" id="57013334"/>
<accession>A0A4V3GVW7</accession>
<dbReference type="InterPro" id="IPR011032">
    <property type="entry name" value="GroES-like_sf"/>
</dbReference>
<feature type="domain" description="Alcohol dehydrogenase-like N-terminal" evidence="3">
    <location>
        <begin position="26"/>
        <end position="126"/>
    </location>
</feature>
<dbReference type="GO" id="GO:0016491">
    <property type="term" value="F:oxidoreductase activity"/>
    <property type="evidence" value="ECO:0007669"/>
    <property type="project" value="UniProtKB-KW"/>
</dbReference>
<feature type="domain" description="Alcohol dehydrogenase-like C-terminal" evidence="2">
    <location>
        <begin position="208"/>
        <end position="330"/>
    </location>
</feature>
<keyword evidence="1" id="KW-0560">Oxidoreductase</keyword>